<dbReference type="RefSeq" id="WP_189166545.1">
    <property type="nucleotide sequence ID" value="NZ_BMNT01000041.1"/>
</dbReference>
<dbReference type="InterPro" id="IPR029058">
    <property type="entry name" value="AB_hydrolase_fold"/>
</dbReference>
<dbReference type="GO" id="GO:0016787">
    <property type="term" value="F:hydrolase activity"/>
    <property type="evidence" value="ECO:0007669"/>
    <property type="project" value="UniProtKB-KW"/>
</dbReference>
<protein>
    <submittedName>
        <fullName evidence="3">Alpha/beta hydrolase</fullName>
    </submittedName>
</protein>
<feature type="signal peptide" evidence="1">
    <location>
        <begin position="1"/>
        <end position="23"/>
    </location>
</feature>
<reference evidence="3" key="1">
    <citation type="journal article" date="2014" name="Int. J. Syst. Evol. Microbiol.">
        <title>Complete genome sequence of Corynebacterium casei LMG S-19264T (=DSM 44701T), isolated from a smear-ripened cheese.</title>
        <authorList>
            <consortium name="US DOE Joint Genome Institute (JGI-PGF)"/>
            <person name="Walter F."/>
            <person name="Albersmeier A."/>
            <person name="Kalinowski J."/>
            <person name="Ruckert C."/>
        </authorList>
    </citation>
    <scope>NUCLEOTIDE SEQUENCE</scope>
    <source>
        <strain evidence="3">JCM 13064</strain>
    </source>
</reference>
<gene>
    <name evidence="3" type="ORF">GCM10007964_61280</name>
</gene>
<sequence length="276" mass="28360">MNRPTTRRRVLAALLGSAVAATALTGVTALPAGAEAVAGGHGSKPTVVLVHGAFADASSWSGVVERLQRHGYRVIAPANPLRGLASDAAYTAALLKSVKGPVVLVGHSYGGAVISNAARGDDNVKALVSVAGFLPDKGESAAELSGKFPGSTLGPTLQEVPLPGGQTDLYVRQEKFRKQFAHDVPAAQAAVMAATQRPVTAAALNEGSGAPAWKKIPTYVLIPTGDKNIPPAAQRWMAKRAHARAVVTIKDASHAVLVSRPGAVADLIERAATNSR</sequence>
<dbReference type="InterPro" id="IPR000073">
    <property type="entry name" value="AB_hydrolase_1"/>
</dbReference>
<keyword evidence="3" id="KW-0378">Hydrolase</keyword>
<dbReference type="EMBL" id="BMNT01000041">
    <property type="protein sequence ID" value="GGL10813.1"/>
    <property type="molecule type" value="Genomic_DNA"/>
</dbReference>
<proteinExistence type="predicted"/>
<dbReference type="PANTHER" id="PTHR37017">
    <property type="entry name" value="AB HYDROLASE-1 DOMAIN-CONTAINING PROTEIN-RELATED"/>
    <property type="match status" value="1"/>
</dbReference>
<evidence type="ECO:0000313" key="4">
    <source>
        <dbReference type="Proteomes" id="UP000645217"/>
    </source>
</evidence>
<dbReference type="Proteomes" id="UP000645217">
    <property type="component" value="Unassembled WGS sequence"/>
</dbReference>
<feature type="chain" id="PRO_5039151842" evidence="1">
    <location>
        <begin position="24"/>
        <end position="276"/>
    </location>
</feature>
<dbReference type="InterPro" id="IPR052897">
    <property type="entry name" value="Sec-Metab_Biosynth_Hydrolase"/>
</dbReference>
<dbReference type="Pfam" id="PF12697">
    <property type="entry name" value="Abhydrolase_6"/>
    <property type="match status" value="1"/>
</dbReference>
<dbReference type="PANTHER" id="PTHR37017:SF11">
    <property type="entry name" value="ESTERASE_LIPASE_THIOESTERASE DOMAIN-CONTAINING PROTEIN"/>
    <property type="match status" value="1"/>
</dbReference>
<feature type="domain" description="AB hydrolase-1" evidence="2">
    <location>
        <begin position="47"/>
        <end position="266"/>
    </location>
</feature>
<evidence type="ECO:0000256" key="1">
    <source>
        <dbReference type="SAM" id="SignalP"/>
    </source>
</evidence>
<organism evidence="3 4">
    <name type="scientific">Sphaerisporangium melleum</name>
    <dbReference type="NCBI Taxonomy" id="321316"/>
    <lineage>
        <taxon>Bacteria</taxon>
        <taxon>Bacillati</taxon>
        <taxon>Actinomycetota</taxon>
        <taxon>Actinomycetes</taxon>
        <taxon>Streptosporangiales</taxon>
        <taxon>Streptosporangiaceae</taxon>
        <taxon>Sphaerisporangium</taxon>
    </lineage>
</organism>
<reference evidence="3" key="2">
    <citation type="submission" date="2020-09" db="EMBL/GenBank/DDBJ databases">
        <authorList>
            <person name="Sun Q."/>
            <person name="Ohkuma M."/>
        </authorList>
    </citation>
    <scope>NUCLEOTIDE SEQUENCE</scope>
    <source>
        <strain evidence="3">JCM 13064</strain>
    </source>
</reference>
<dbReference type="Gene3D" id="3.40.50.1820">
    <property type="entry name" value="alpha/beta hydrolase"/>
    <property type="match status" value="1"/>
</dbReference>
<keyword evidence="4" id="KW-1185">Reference proteome</keyword>
<comment type="caution">
    <text evidence="3">The sequence shown here is derived from an EMBL/GenBank/DDBJ whole genome shotgun (WGS) entry which is preliminary data.</text>
</comment>
<evidence type="ECO:0000313" key="3">
    <source>
        <dbReference type="EMBL" id="GGL10813.1"/>
    </source>
</evidence>
<dbReference type="AlphaFoldDB" id="A0A917RK58"/>
<evidence type="ECO:0000259" key="2">
    <source>
        <dbReference type="Pfam" id="PF12697"/>
    </source>
</evidence>
<name>A0A917RK58_9ACTN</name>
<accession>A0A917RK58</accession>
<dbReference type="InterPro" id="IPR006311">
    <property type="entry name" value="TAT_signal"/>
</dbReference>
<dbReference type="SUPFAM" id="SSF53474">
    <property type="entry name" value="alpha/beta-Hydrolases"/>
    <property type="match status" value="1"/>
</dbReference>
<dbReference type="PROSITE" id="PS51318">
    <property type="entry name" value="TAT"/>
    <property type="match status" value="1"/>
</dbReference>
<keyword evidence="1" id="KW-0732">Signal</keyword>